<keyword evidence="6 10" id="KW-0802">TPR repeat</keyword>
<evidence type="ECO:0000256" key="4">
    <source>
        <dbReference type="ARBA" id="ARBA00022701"/>
    </source>
</evidence>
<gene>
    <name evidence="14" type="ORF">LOD99_13924</name>
</gene>
<dbReference type="SUPFAM" id="SSF48452">
    <property type="entry name" value="TPR-like"/>
    <property type="match status" value="1"/>
</dbReference>
<dbReference type="Pfam" id="PF13424">
    <property type="entry name" value="TPR_12"/>
    <property type="match status" value="2"/>
</dbReference>
<feature type="compositionally biased region" description="Polar residues" evidence="13">
    <location>
        <begin position="188"/>
        <end position="201"/>
    </location>
</feature>
<feature type="repeat" description="TPR" evidence="10">
    <location>
        <begin position="378"/>
        <end position="411"/>
    </location>
</feature>
<feature type="coiled-coil region" evidence="12">
    <location>
        <begin position="16"/>
        <end position="134"/>
    </location>
</feature>
<feature type="compositionally biased region" description="Polar residues" evidence="13">
    <location>
        <begin position="155"/>
        <end position="169"/>
    </location>
</feature>
<sequence>MSDLFHGFAEQTQSALSSLTTLLQEHEHAMRDLDRELLEQGSSNNPDSIYRMKVCAEKRAQLEQNKENIQDNISQNEIMLLALARISQLETNCFSLQEQHKFMVSEAEKLKEQLDDTRMQLEQSQERVVILEAEHEEVKFLAALSSRAEAALTGSLETSGATQVSSGTCSKKDGEDKSAHMHMDDSTESSVTESGSISELSPITDMSADTRKQIAIISDYNKKGSYDIAVNFSKKTLQDLQANTPQSKSDRAVVLNTLALLYRDIGDPIQSIPLLEEALRIREELHGNNHIRVASIANNLAIFYSKTRQYELAENSCKKALTVKELALGSDSVEVARQVSNLALICQSRHKLEEAEFNFVRALNIYQTELGTKDKSVLKTMTELGQFYLQQKKYEEAEKFLKQVVASGEEVKEQGGDALWTGVQPIILQCVKSLKDLYSATRNTELIKQTELRFQKLSRDLKNKHSRIPSRNRTPPPSMLPKLSSQAPARCSPTPTTPTLSVTGIPRSESRGSSMSRPSRDKQL</sequence>
<feature type="region of interest" description="Disordered" evidence="13">
    <location>
        <begin position="458"/>
        <end position="524"/>
    </location>
</feature>
<comment type="function">
    <text evidence="11">Kinesin is a microtubule-associated force-producing protein that play a role in organelle transport.</text>
</comment>
<evidence type="ECO:0000256" key="1">
    <source>
        <dbReference type="ARBA" id="ARBA00004245"/>
    </source>
</evidence>
<dbReference type="SMART" id="SM00028">
    <property type="entry name" value="TPR"/>
    <property type="match status" value="4"/>
</dbReference>
<dbReference type="PANTHER" id="PTHR45783">
    <property type="entry name" value="KINESIN LIGHT CHAIN"/>
    <property type="match status" value="1"/>
</dbReference>
<evidence type="ECO:0000256" key="5">
    <source>
        <dbReference type="ARBA" id="ARBA00022737"/>
    </source>
</evidence>
<dbReference type="Proteomes" id="UP001165289">
    <property type="component" value="Unassembled WGS sequence"/>
</dbReference>
<dbReference type="GO" id="GO:0005871">
    <property type="term" value="C:kinesin complex"/>
    <property type="evidence" value="ECO:0007669"/>
    <property type="project" value="UniProtKB-UniRule"/>
</dbReference>
<protein>
    <recommendedName>
        <fullName evidence="11">Kinesin light chain</fullName>
    </recommendedName>
</protein>
<dbReference type="GO" id="GO:0007018">
    <property type="term" value="P:microtubule-based movement"/>
    <property type="evidence" value="ECO:0007669"/>
    <property type="project" value="TreeGrafter"/>
</dbReference>
<dbReference type="Gene3D" id="1.25.40.10">
    <property type="entry name" value="Tetratricopeptide repeat domain"/>
    <property type="match status" value="1"/>
</dbReference>
<dbReference type="EMBL" id="JAKMXF010000033">
    <property type="protein sequence ID" value="KAI6660336.1"/>
    <property type="molecule type" value="Genomic_DNA"/>
</dbReference>
<evidence type="ECO:0000256" key="9">
    <source>
        <dbReference type="ARBA" id="ARBA00023212"/>
    </source>
</evidence>
<dbReference type="GO" id="GO:0019894">
    <property type="term" value="F:kinesin binding"/>
    <property type="evidence" value="ECO:0007669"/>
    <property type="project" value="TreeGrafter"/>
</dbReference>
<keyword evidence="15" id="KW-1185">Reference proteome</keyword>
<evidence type="ECO:0000256" key="3">
    <source>
        <dbReference type="ARBA" id="ARBA00022490"/>
    </source>
</evidence>
<organism evidence="14 15">
    <name type="scientific">Oopsacas minuta</name>
    <dbReference type="NCBI Taxonomy" id="111878"/>
    <lineage>
        <taxon>Eukaryota</taxon>
        <taxon>Metazoa</taxon>
        <taxon>Porifera</taxon>
        <taxon>Hexactinellida</taxon>
        <taxon>Hexasterophora</taxon>
        <taxon>Lyssacinosida</taxon>
        <taxon>Leucopsacidae</taxon>
        <taxon>Oopsacas</taxon>
    </lineage>
</organism>
<evidence type="ECO:0000256" key="8">
    <source>
        <dbReference type="ARBA" id="ARBA00023175"/>
    </source>
</evidence>
<evidence type="ECO:0000256" key="10">
    <source>
        <dbReference type="PROSITE-ProRule" id="PRU00339"/>
    </source>
</evidence>
<evidence type="ECO:0000256" key="6">
    <source>
        <dbReference type="ARBA" id="ARBA00022803"/>
    </source>
</evidence>
<dbReference type="AlphaFoldDB" id="A0AAV7KG02"/>
<feature type="compositionally biased region" description="Basic and acidic residues" evidence="13">
    <location>
        <begin position="170"/>
        <end position="185"/>
    </location>
</feature>
<proteinExistence type="inferred from homology"/>
<evidence type="ECO:0000313" key="14">
    <source>
        <dbReference type="EMBL" id="KAI6660336.1"/>
    </source>
</evidence>
<dbReference type="PROSITE" id="PS50005">
    <property type="entry name" value="TPR"/>
    <property type="match status" value="1"/>
</dbReference>
<dbReference type="PANTHER" id="PTHR45783:SF3">
    <property type="entry name" value="KINESIN LIGHT CHAIN"/>
    <property type="match status" value="1"/>
</dbReference>
<keyword evidence="5" id="KW-0677">Repeat</keyword>
<dbReference type="PRINTS" id="PR00381">
    <property type="entry name" value="KINESINLIGHT"/>
</dbReference>
<keyword evidence="7 12" id="KW-0175">Coiled coil</keyword>
<comment type="subcellular location">
    <subcellularLocation>
        <location evidence="1 11">Cytoplasm</location>
        <location evidence="1 11">Cytoskeleton</location>
    </subcellularLocation>
</comment>
<evidence type="ECO:0000256" key="11">
    <source>
        <dbReference type="RuleBase" id="RU367020"/>
    </source>
</evidence>
<evidence type="ECO:0000256" key="12">
    <source>
        <dbReference type="SAM" id="Coils"/>
    </source>
</evidence>
<keyword evidence="4 11" id="KW-0493">Microtubule</keyword>
<dbReference type="InterPro" id="IPR002151">
    <property type="entry name" value="Kinesin_light"/>
</dbReference>
<dbReference type="GO" id="GO:0005737">
    <property type="term" value="C:cytoplasm"/>
    <property type="evidence" value="ECO:0007669"/>
    <property type="project" value="TreeGrafter"/>
</dbReference>
<evidence type="ECO:0000313" key="15">
    <source>
        <dbReference type="Proteomes" id="UP001165289"/>
    </source>
</evidence>
<keyword evidence="8 11" id="KW-0505">Motor protein</keyword>
<keyword evidence="3 11" id="KW-0963">Cytoplasm</keyword>
<comment type="caution">
    <text evidence="14">The sequence shown here is derived from an EMBL/GenBank/DDBJ whole genome shotgun (WGS) entry which is preliminary data.</text>
</comment>
<reference evidence="14 15" key="1">
    <citation type="journal article" date="2023" name="BMC Biol.">
        <title>The compact genome of the sponge Oopsacas minuta (Hexactinellida) is lacking key metazoan core genes.</title>
        <authorList>
            <person name="Santini S."/>
            <person name="Schenkelaars Q."/>
            <person name="Jourda C."/>
            <person name="Duchesne M."/>
            <person name="Belahbib H."/>
            <person name="Rocher C."/>
            <person name="Selva M."/>
            <person name="Riesgo A."/>
            <person name="Vervoort M."/>
            <person name="Leys S.P."/>
            <person name="Kodjabachian L."/>
            <person name="Le Bivic A."/>
            <person name="Borchiellini C."/>
            <person name="Claverie J.M."/>
            <person name="Renard E."/>
        </authorList>
    </citation>
    <scope>NUCLEOTIDE SEQUENCE [LARGE SCALE GENOMIC DNA]</scope>
    <source>
        <strain evidence="14">SPO-2</strain>
    </source>
</reference>
<evidence type="ECO:0000256" key="2">
    <source>
        <dbReference type="ARBA" id="ARBA00009622"/>
    </source>
</evidence>
<dbReference type="GO" id="GO:0005874">
    <property type="term" value="C:microtubule"/>
    <property type="evidence" value="ECO:0007669"/>
    <property type="project" value="UniProtKB-UniRule"/>
</dbReference>
<accession>A0AAV7KG02</accession>
<evidence type="ECO:0000256" key="13">
    <source>
        <dbReference type="SAM" id="MobiDB-lite"/>
    </source>
</evidence>
<name>A0AAV7KG02_9METZ</name>
<dbReference type="InterPro" id="IPR019734">
    <property type="entry name" value="TPR_rpt"/>
</dbReference>
<comment type="similarity">
    <text evidence="2 11">Belongs to the kinesin light chain family.</text>
</comment>
<comment type="subunit">
    <text evidence="11">Oligomeric complex composed of two heavy chains and two light chains.</text>
</comment>
<keyword evidence="9 11" id="KW-0206">Cytoskeleton</keyword>
<dbReference type="InterPro" id="IPR011990">
    <property type="entry name" value="TPR-like_helical_dom_sf"/>
</dbReference>
<evidence type="ECO:0000256" key="7">
    <source>
        <dbReference type="ARBA" id="ARBA00023054"/>
    </source>
</evidence>
<feature type="region of interest" description="Disordered" evidence="13">
    <location>
        <begin position="155"/>
        <end position="204"/>
    </location>
</feature>